<feature type="signal peptide" evidence="10">
    <location>
        <begin position="1"/>
        <end position="24"/>
    </location>
</feature>
<accession>A0A1Y1N7J6</accession>
<keyword evidence="2" id="KW-0336">GPI-anchor</keyword>
<keyword evidence="4 10" id="KW-0732">Signal</keyword>
<evidence type="ECO:0000256" key="8">
    <source>
        <dbReference type="ARBA" id="ARBA00023288"/>
    </source>
</evidence>
<name>A0A1Y1N7J6_PHOPY</name>
<evidence type="ECO:0000256" key="7">
    <source>
        <dbReference type="ARBA" id="ARBA00023180"/>
    </source>
</evidence>
<feature type="transmembrane region" description="Helical" evidence="9">
    <location>
        <begin position="125"/>
        <end position="144"/>
    </location>
</feature>
<dbReference type="RefSeq" id="XP_031352903.1">
    <property type="nucleotide sequence ID" value="XM_031497043.1"/>
</dbReference>
<dbReference type="GO" id="GO:0098552">
    <property type="term" value="C:side of membrane"/>
    <property type="evidence" value="ECO:0007669"/>
    <property type="project" value="UniProtKB-KW"/>
</dbReference>
<evidence type="ECO:0000256" key="1">
    <source>
        <dbReference type="ARBA" id="ARBA00004589"/>
    </source>
</evidence>
<comment type="subcellular location">
    <subcellularLocation>
        <location evidence="1">Membrane</location>
        <topology evidence="1">Lipid-anchor</topology>
        <topology evidence="1">GPI-anchor</topology>
    </subcellularLocation>
</comment>
<dbReference type="GO" id="GO:0032222">
    <property type="term" value="P:regulation of synaptic transmission, cholinergic"/>
    <property type="evidence" value="ECO:0007669"/>
    <property type="project" value="InterPro"/>
</dbReference>
<evidence type="ECO:0000256" key="3">
    <source>
        <dbReference type="ARBA" id="ARBA00022692"/>
    </source>
</evidence>
<dbReference type="GO" id="GO:0030431">
    <property type="term" value="P:sleep"/>
    <property type="evidence" value="ECO:0007669"/>
    <property type="project" value="InterPro"/>
</dbReference>
<evidence type="ECO:0000256" key="2">
    <source>
        <dbReference type="ARBA" id="ARBA00022622"/>
    </source>
</evidence>
<dbReference type="GeneID" id="116177883"/>
<organism evidence="11">
    <name type="scientific">Photinus pyralis</name>
    <name type="common">Common eastern firefly</name>
    <name type="synonym">Lampyris pyralis</name>
    <dbReference type="NCBI Taxonomy" id="7054"/>
    <lineage>
        <taxon>Eukaryota</taxon>
        <taxon>Metazoa</taxon>
        <taxon>Ecdysozoa</taxon>
        <taxon>Arthropoda</taxon>
        <taxon>Hexapoda</taxon>
        <taxon>Insecta</taxon>
        <taxon>Pterygota</taxon>
        <taxon>Neoptera</taxon>
        <taxon>Endopterygota</taxon>
        <taxon>Coleoptera</taxon>
        <taxon>Polyphaga</taxon>
        <taxon>Elateriformia</taxon>
        <taxon>Elateroidea</taxon>
        <taxon>Lampyridae</taxon>
        <taxon>Lampyrinae</taxon>
        <taxon>Photinus</taxon>
    </lineage>
</organism>
<keyword evidence="8" id="KW-0449">Lipoprotein</keyword>
<dbReference type="AlphaFoldDB" id="A0A1Y1N7J6"/>
<evidence type="ECO:0000256" key="9">
    <source>
        <dbReference type="SAM" id="Phobius"/>
    </source>
</evidence>
<feature type="chain" id="PRO_5011965529" evidence="10">
    <location>
        <begin position="25"/>
        <end position="147"/>
    </location>
</feature>
<evidence type="ECO:0000313" key="11">
    <source>
        <dbReference type="EMBL" id="JAV93892.1"/>
    </source>
</evidence>
<dbReference type="InterPro" id="IPR031424">
    <property type="entry name" value="QVR-like"/>
</dbReference>
<reference evidence="11" key="1">
    <citation type="journal article" date="2016" name="Sci. Rep.">
        <title>Molecular characterization of firefly nuptial gifts: a multi-omics approach sheds light on postcopulatory sexual selection.</title>
        <authorList>
            <person name="Al-Wathiqui N."/>
            <person name="Fallon T.R."/>
            <person name="South A."/>
            <person name="Weng J.K."/>
            <person name="Lewis S.M."/>
        </authorList>
    </citation>
    <scope>NUCLEOTIDE SEQUENCE</scope>
</reference>
<evidence type="ECO:0000256" key="6">
    <source>
        <dbReference type="ARBA" id="ARBA00023136"/>
    </source>
</evidence>
<dbReference type="OrthoDB" id="6420171at2759"/>
<dbReference type="InterPro" id="IPR050975">
    <property type="entry name" value="Sleep_regulator"/>
</dbReference>
<keyword evidence="5 9" id="KW-1133">Transmembrane helix</keyword>
<dbReference type="EMBL" id="GEZM01010709">
    <property type="protein sequence ID" value="JAV93892.1"/>
    <property type="molecule type" value="Transcribed_RNA"/>
</dbReference>
<keyword evidence="3 9" id="KW-0812">Transmembrane</keyword>
<proteinExistence type="predicted"/>
<evidence type="ECO:0000256" key="5">
    <source>
        <dbReference type="ARBA" id="ARBA00022989"/>
    </source>
</evidence>
<evidence type="ECO:0000256" key="4">
    <source>
        <dbReference type="ARBA" id="ARBA00022729"/>
    </source>
</evidence>
<dbReference type="KEGG" id="ppyr:116177883"/>
<dbReference type="PANTHER" id="PTHR33562:SF23">
    <property type="entry name" value="PROTEIN QUIVER"/>
    <property type="match status" value="1"/>
</dbReference>
<keyword evidence="6 9" id="KW-0472">Membrane</keyword>
<protein>
    <submittedName>
        <fullName evidence="11">Uncharacterized protein</fullName>
    </submittedName>
</protein>
<evidence type="ECO:0000256" key="10">
    <source>
        <dbReference type="SAM" id="SignalP"/>
    </source>
</evidence>
<dbReference type="Pfam" id="PF17064">
    <property type="entry name" value="QVR"/>
    <property type="match status" value="1"/>
</dbReference>
<sequence length="147" mass="16794">MMYENSVLFILFSVLLSCILNADALKCFQCNTYENPACLDVTAEDVNSPLLKECEQIPGGPEPFCRKNRYSPRQQDFAWRTSRECGFILLKNNKSCYNYDTDFKYERSCICHTDGCNAASMPLQAVFQIALAVGIGLTVQRFYFSYK</sequence>
<dbReference type="PANTHER" id="PTHR33562">
    <property type="entry name" value="ATILLA, ISOFORM B-RELATED-RELATED"/>
    <property type="match status" value="1"/>
</dbReference>
<keyword evidence="7" id="KW-0325">Glycoprotein</keyword>